<keyword evidence="1" id="KW-1133">Transmembrane helix</keyword>
<dbReference type="AlphaFoldDB" id="A0A645GYX0"/>
<feature type="transmembrane region" description="Helical" evidence="1">
    <location>
        <begin position="41"/>
        <end position="61"/>
    </location>
</feature>
<organism evidence="2">
    <name type="scientific">bioreactor metagenome</name>
    <dbReference type="NCBI Taxonomy" id="1076179"/>
    <lineage>
        <taxon>unclassified sequences</taxon>
        <taxon>metagenomes</taxon>
        <taxon>ecological metagenomes</taxon>
    </lineage>
</organism>
<keyword evidence="1" id="KW-0472">Membrane</keyword>
<evidence type="ECO:0000256" key="1">
    <source>
        <dbReference type="SAM" id="Phobius"/>
    </source>
</evidence>
<evidence type="ECO:0000313" key="2">
    <source>
        <dbReference type="EMBL" id="MPN28833.1"/>
    </source>
</evidence>
<comment type="caution">
    <text evidence="2">The sequence shown here is derived from an EMBL/GenBank/DDBJ whole genome shotgun (WGS) entry which is preliminary data.</text>
</comment>
<protein>
    <submittedName>
        <fullName evidence="2">Uncharacterized protein</fullName>
    </submittedName>
</protein>
<dbReference type="EMBL" id="VSSQ01079267">
    <property type="protein sequence ID" value="MPN28833.1"/>
    <property type="molecule type" value="Genomic_DNA"/>
</dbReference>
<name>A0A645GYX0_9ZZZZ</name>
<gene>
    <name evidence="2" type="ORF">SDC9_176278</name>
</gene>
<sequence>MTKRIFNLEDIKLGAAIIIPLTYLVALYPKNVQDVSEISSLVSPILFLINIVLIPLALLIFKPRKRRGDINEKPQ</sequence>
<reference evidence="2" key="1">
    <citation type="submission" date="2019-08" db="EMBL/GenBank/DDBJ databases">
        <authorList>
            <person name="Kucharzyk K."/>
            <person name="Murdoch R.W."/>
            <person name="Higgins S."/>
            <person name="Loffler F."/>
        </authorList>
    </citation>
    <scope>NUCLEOTIDE SEQUENCE</scope>
</reference>
<keyword evidence="1" id="KW-0812">Transmembrane</keyword>
<feature type="transmembrane region" description="Helical" evidence="1">
    <location>
        <begin position="12"/>
        <end position="29"/>
    </location>
</feature>
<proteinExistence type="predicted"/>
<accession>A0A645GYX0</accession>